<name>A2X1T1_ORYSI</name>
<keyword evidence="2" id="KW-1185">Reference proteome</keyword>
<evidence type="ECO:0000313" key="1">
    <source>
        <dbReference type="EMBL" id="EAY84791.1"/>
    </source>
</evidence>
<reference evidence="1 2" key="1">
    <citation type="journal article" date="2005" name="PLoS Biol.">
        <title>The genomes of Oryza sativa: a history of duplications.</title>
        <authorList>
            <person name="Yu J."/>
            <person name="Wang J."/>
            <person name="Lin W."/>
            <person name="Li S."/>
            <person name="Li H."/>
            <person name="Zhou J."/>
            <person name="Ni P."/>
            <person name="Dong W."/>
            <person name="Hu S."/>
            <person name="Zeng C."/>
            <person name="Zhang J."/>
            <person name="Zhang Y."/>
            <person name="Li R."/>
            <person name="Xu Z."/>
            <person name="Li S."/>
            <person name="Li X."/>
            <person name="Zheng H."/>
            <person name="Cong L."/>
            <person name="Lin L."/>
            <person name="Yin J."/>
            <person name="Geng J."/>
            <person name="Li G."/>
            <person name="Shi J."/>
            <person name="Liu J."/>
            <person name="Lv H."/>
            <person name="Li J."/>
            <person name="Wang J."/>
            <person name="Deng Y."/>
            <person name="Ran L."/>
            <person name="Shi X."/>
            <person name="Wang X."/>
            <person name="Wu Q."/>
            <person name="Li C."/>
            <person name="Ren X."/>
            <person name="Wang J."/>
            <person name="Wang X."/>
            <person name="Li D."/>
            <person name="Liu D."/>
            <person name="Zhang X."/>
            <person name="Ji Z."/>
            <person name="Zhao W."/>
            <person name="Sun Y."/>
            <person name="Zhang Z."/>
            <person name="Bao J."/>
            <person name="Han Y."/>
            <person name="Dong L."/>
            <person name="Ji J."/>
            <person name="Chen P."/>
            <person name="Wu S."/>
            <person name="Liu J."/>
            <person name="Xiao Y."/>
            <person name="Bu D."/>
            <person name="Tan J."/>
            <person name="Yang L."/>
            <person name="Ye C."/>
            <person name="Zhang J."/>
            <person name="Xu J."/>
            <person name="Zhou Y."/>
            <person name="Yu Y."/>
            <person name="Zhang B."/>
            <person name="Zhuang S."/>
            <person name="Wei H."/>
            <person name="Liu B."/>
            <person name="Lei M."/>
            <person name="Yu H."/>
            <person name="Li Y."/>
            <person name="Xu H."/>
            <person name="Wei S."/>
            <person name="He X."/>
            <person name="Fang L."/>
            <person name="Zhang Z."/>
            <person name="Zhang Y."/>
            <person name="Huang X."/>
            <person name="Su Z."/>
            <person name="Tong W."/>
            <person name="Li J."/>
            <person name="Tong Z."/>
            <person name="Li S."/>
            <person name="Ye J."/>
            <person name="Wang L."/>
            <person name="Fang L."/>
            <person name="Lei T."/>
            <person name="Chen C."/>
            <person name="Chen H."/>
            <person name="Xu Z."/>
            <person name="Li H."/>
            <person name="Huang H."/>
            <person name="Zhang F."/>
            <person name="Xu H."/>
            <person name="Li N."/>
            <person name="Zhao C."/>
            <person name="Li S."/>
            <person name="Dong L."/>
            <person name="Huang Y."/>
            <person name="Li L."/>
            <person name="Xi Y."/>
            <person name="Qi Q."/>
            <person name="Li W."/>
            <person name="Zhang B."/>
            <person name="Hu W."/>
            <person name="Zhang Y."/>
            <person name="Tian X."/>
            <person name="Jiao Y."/>
            <person name="Liang X."/>
            <person name="Jin J."/>
            <person name="Gao L."/>
            <person name="Zheng W."/>
            <person name="Hao B."/>
            <person name="Liu S."/>
            <person name="Wang W."/>
            <person name="Yuan L."/>
            <person name="Cao M."/>
            <person name="McDermott J."/>
            <person name="Samudrala R."/>
            <person name="Wang J."/>
            <person name="Wong G.K."/>
            <person name="Yang H."/>
        </authorList>
    </citation>
    <scope>NUCLEOTIDE SEQUENCE [LARGE SCALE GENOMIC DNA]</scope>
    <source>
        <strain evidence="2">cv. 93-11</strain>
    </source>
</reference>
<dbReference type="STRING" id="39946.A2X1T1"/>
<accession>A2X1T1</accession>
<proteinExistence type="predicted"/>
<protein>
    <submittedName>
        <fullName evidence="1">Uncharacterized protein</fullName>
    </submittedName>
</protein>
<gene>
    <name evidence="1" type="ORF">OsI_06161</name>
</gene>
<sequence length="77" mass="7792">MFLVDELGMGVRLRAPLRRGAVRDAVDAAVAGPDAGAMRSSAAAWSAAARAAVAAGGSSDRHVEAFVEEVKARAAKA</sequence>
<dbReference type="HOGENOM" id="CLU_2642450_0_0_1"/>
<dbReference type="SUPFAM" id="SSF53756">
    <property type="entry name" value="UDP-Glycosyltransferase/glycogen phosphorylase"/>
    <property type="match status" value="1"/>
</dbReference>
<evidence type="ECO:0000313" key="2">
    <source>
        <dbReference type="Proteomes" id="UP000007015"/>
    </source>
</evidence>
<dbReference type="AlphaFoldDB" id="A2X1T1"/>
<dbReference type="Gene3D" id="3.40.50.2000">
    <property type="entry name" value="Glycogen Phosphorylase B"/>
    <property type="match status" value="2"/>
</dbReference>
<dbReference type="Gramene" id="BGIOSGA006995-TA">
    <property type="protein sequence ID" value="BGIOSGA006995-PA"/>
    <property type="gene ID" value="BGIOSGA006995"/>
</dbReference>
<organism evidence="1 2">
    <name type="scientific">Oryza sativa subsp. indica</name>
    <name type="common">Rice</name>
    <dbReference type="NCBI Taxonomy" id="39946"/>
    <lineage>
        <taxon>Eukaryota</taxon>
        <taxon>Viridiplantae</taxon>
        <taxon>Streptophyta</taxon>
        <taxon>Embryophyta</taxon>
        <taxon>Tracheophyta</taxon>
        <taxon>Spermatophyta</taxon>
        <taxon>Magnoliopsida</taxon>
        <taxon>Liliopsida</taxon>
        <taxon>Poales</taxon>
        <taxon>Poaceae</taxon>
        <taxon>BOP clade</taxon>
        <taxon>Oryzoideae</taxon>
        <taxon>Oryzeae</taxon>
        <taxon>Oryzinae</taxon>
        <taxon>Oryza</taxon>
        <taxon>Oryza sativa</taxon>
    </lineage>
</organism>
<dbReference type="Proteomes" id="UP000007015">
    <property type="component" value="Chromosome 2"/>
</dbReference>
<dbReference type="EMBL" id="CM000127">
    <property type="protein sequence ID" value="EAY84791.1"/>
    <property type="molecule type" value="Genomic_DNA"/>
</dbReference>